<comment type="subcellular location">
    <subcellularLocation>
        <location evidence="6">Cell membrane</location>
        <topology evidence="6">Multi-pass membrane protein</topology>
    </subcellularLocation>
    <subcellularLocation>
        <location evidence="1">Membrane</location>
    </subcellularLocation>
</comment>
<dbReference type="Proteomes" id="UP000182938">
    <property type="component" value="Chromosome"/>
</dbReference>
<evidence type="ECO:0000256" key="1">
    <source>
        <dbReference type="ARBA" id="ARBA00004370"/>
    </source>
</evidence>
<keyword evidence="3 6" id="KW-0812">Transmembrane</keyword>
<evidence type="ECO:0000256" key="3">
    <source>
        <dbReference type="ARBA" id="ARBA00022692"/>
    </source>
</evidence>
<proteinExistence type="inferred from homology"/>
<evidence type="ECO:0000256" key="5">
    <source>
        <dbReference type="ARBA" id="ARBA00023136"/>
    </source>
</evidence>
<reference evidence="7 9" key="1">
    <citation type="submission" date="2015-11" db="EMBL/GenBank/DDBJ databases">
        <authorList>
            <person name="Zhang Y."/>
            <person name="Guo Z."/>
        </authorList>
    </citation>
    <scope>NUCLEOTIDE SEQUENCE [LARGE SCALE GENOMIC DNA]</scope>
    <source>
        <strain evidence="7 9">YFY001</strain>
    </source>
</reference>
<dbReference type="InterPro" id="IPR045214">
    <property type="entry name" value="Surf1/Surf4"/>
</dbReference>
<dbReference type="KEGG" id="jte:ASJ30_08150"/>
<keyword evidence="9" id="KW-1185">Reference proteome</keyword>
<dbReference type="EMBL" id="CP013290">
    <property type="protein sequence ID" value="APH01509.1"/>
    <property type="molecule type" value="Genomic_DNA"/>
</dbReference>
<keyword evidence="5 6" id="KW-0472">Membrane</keyword>
<dbReference type="CDD" id="cd06662">
    <property type="entry name" value="SURF1"/>
    <property type="match status" value="1"/>
</dbReference>
<dbReference type="EMBL" id="CP062789">
    <property type="protein sequence ID" value="QOK21417.1"/>
    <property type="molecule type" value="Genomic_DNA"/>
</dbReference>
<name>A0A1L3MGN3_9MICO</name>
<keyword evidence="4 6" id="KW-1133">Transmembrane helix</keyword>
<organism evidence="7 9">
    <name type="scientific">Janibacter indicus</name>
    <dbReference type="NCBI Taxonomy" id="857417"/>
    <lineage>
        <taxon>Bacteria</taxon>
        <taxon>Bacillati</taxon>
        <taxon>Actinomycetota</taxon>
        <taxon>Actinomycetes</taxon>
        <taxon>Micrococcales</taxon>
        <taxon>Intrasporangiaceae</taxon>
        <taxon>Janibacter</taxon>
    </lineage>
</organism>
<feature type="transmembrane region" description="Helical" evidence="6">
    <location>
        <begin position="12"/>
        <end position="32"/>
    </location>
</feature>
<evidence type="ECO:0000256" key="6">
    <source>
        <dbReference type="RuleBase" id="RU363076"/>
    </source>
</evidence>
<comment type="caution">
    <text evidence="6">Lacks conserved residue(s) required for the propagation of feature annotation.</text>
</comment>
<evidence type="ECO:0000313" key="7">
    <source>
        <dbReference type="EMBL" id="APH01509.1"/>
    </source>
</evidence>
<dbReference type="RefSeq" id="WP_072624659.1">
    <property type="nucleotide sequence ID" value="NZ_CP013290.1"/>
</dbReference>
<dbReference type="Pfam" id="PF02104">
    <property type="entry name" value="SURF1"/>
    <property type="match status" value="1"/>
</dbReference>
<comment type="similarity">
    <text evidence="2 6">Belongs to the SURF1 family.</text>
</comment>
<evidence type="ECO:0000256" key="2">
    <source>
        <dbReference type="ARBA" id="ARBA00007165"/>
    </source>
</evidence>
<dbReference type="InterPro" id="IPR002994">
    <property type="entry name" value="Surf1/Shy1"/>
</dbReference>
<accession>A0A1L3MGN3</accession>
<evidence type="ECO:0000313" key="9">
    <source>
        <dbReference type="Proteomes" id="UP000182938"/>
    </source>
</evidence>
<dbReference type="PANTHER" id="PTHR23427">
    <property type="entry name" value="SURFEIT LOCUS PROTEIN"/>
    <property type="match status" value="1"/>
</dbReference>
<gene>
    <name evidence="7" type="ORF">ASJ30_08150</name>
    <name evidence="8" type="ORF">IGS73_09520</name>
</gene>
<sequence length="256" mass="28517">MLRLALTPRWLGWFLLVVLASLACLWLGQWQWGRYEDKSARAERIESHYEADPVPVTEVLTDDPVAIDDEWTRVRATGTYDTGQQVLVRNRPLDGTYGYEVLLPLRLEGGGTLLVDRGWVPNSPKGADVAPEVPAAPTGEVTVTGWIRLGEKSLERDMPRGQVASINLDEVSEEVGTDLLGGYVSLQSEDPRSERPDPLAVPDTDTGPHMAYAIQWWLVIPAGWVFVVLALRREAQEGVGRAPRPKKVRIWDEEDG</sequence>
<dbReference type="GO" id="GO:0005886">
    <property type="term" value="C:plasma membrane"/>
    <property type="evidence" value="ECO:0007669"/>
    <property type="project" value="UniProtKB-SubCell"/>
</dbReference>
<evidence type="ECO:0000256" key="4">
    <source>
        <dbReference type="ARBA" id="ARBA00022989"/>
    </source>
</evidence>
<dbReference type="PROSITE" id="PS51257">
    <property type="entry name" value="PROKAR_LIPOPROTEIN"/>
    <property type="match status" value="1"/>
</dbReference>
<reference evidence="8 10" key="2">
    <citation type="submission" date="2020-10" db="EMBL/GenBank/DDBJ databases">
        <title>Janibacter indicus TT2 genome sequence.</title>
        <authorList>
            <person name="Lee K."/>
            <person name="Ganzorig M."/>
        </authorList>
    </citation>
    <scope>NUCLEOTIDE SEQUENCE [LARGE SCALE GENOMIC DNA]</scope>
    <source>
        <strain evidence="8 10">TT2</strain>
    </source>
</reference>
<keyword evidence="6" id="KW-1003">Cell membrane</keyword>
<dbReference type="Proteomes" id="UP000593998">
    <property type="component" value="Chromosome"/>
</dbReference>
<dbReference type="PROSITE" id="PS50895">
    <property type="entry name" value="SURF1"/>
    <property type="match status" value="1"/>
</dbReference>
<evidence type="ECO:0000313" key="10">
    <source>
        <dbReference type="Proteomes" id="UP000593998"/>
    </source>
</evidence>
<protein>
    <recommendedName>
        <fullName evidence="6">SURF1-like protein</fullName>
    </recommendedName>
</protein>
<evidence type="ECO:0000313" key="8">
    <source>
        <dbReference type="EMBL" id="QOK21417.1"/>
    </source>
</evidence>
<dbReference type="AlphaFoldDB" id="A0A1L3MGN3"/>
<dbReference type="PANTHER" id="PTHR23427:SF2">
    <property type="entry name" value="SURFEIT LOCUS PROTEIN 1"/>
    <property type="match status" value="1"/>
</dbReference>